<evidence type="ECO:0000259" key="3">
    <source>
        <dbReference type="PROSITE" id="PS50110"/>
    </source>
</evidence>
<dbReference type="InterPro" id="IPR050595">
    <property type="entry name" value="Bact_response_regulator"/>
</dbReference>
<keyword evidence="1 2" id="KW-0597">Phosphoprotein</keyword>
<dbReference type="AlphaFoldDB" id="A0A0P1G5E6"/>
<dbReference type="PANTHER" id="PTHR44591:SF3">
    <property type="entry name" value="RESPONSE REGULATORY DOMAIN-CONTAINING PROTEIN"/>
    <property type="match status" value="1"/>
</dbReference>
<evidence type="ECO:0000256" key="1">
    <source>
        <dbReference type="ARBA" id="ARBA00022553"/>
    </source>
</evidence>
<keyword evidence="5" id="KW-1185">Reference proteome</keyword>
<reference evidence="4 5" key="1">
    <citation type="submission" date="2015-09" db="EMBL/GenBank/DDBJ databases">
        <authorList>
            <consortium name="Swine Surveillance"/>
        </authorList>
    </citation>
    <scope>NUCLEOTIDE SEQUENCE [LARGE SCALE GENOMIC DNA]</scope>
    <source>
        <strain evidence="4 5">CECT 7557</strain>
    </source>
</reference>
<dbReference type="EMBL" id="CYSD01000017">
    <property type="protein sequence ID" value="CUH77028.1"/>
    <property type="molecule type" value="Genomic_DNA"/>
</dbReference>
<dbReference type="RefSeq" id="WP_058289291.1">
    <property type="nucleotide sequence ID" value="NZ_CYSD01000017.1"/>
</dbReference>
<feature type="modified residue" description="4-aspartylphosphate" evidence="2">
    <location>
        <position position="53"/>
    </location>
</feature>
<evidence type="ECO:0000313" key="5">
    <source>
        <dbReference type="Proteomes" id="UP000052022"/>
    </source>
</evidence>
<feature type="domain" description="Response regulatory" evidence="3">
    <location>
        <begin position="4"/>
        <end position="120"/>
    </location>
</feature>
<dbReference type="SUPFAM" id="SSF52172">
    <property type="entry name" value="CheY-like"/>
    <property type="match status" value="1"/>
</dbReference>
<proteinExistence type="predicted"/>
<dbReference type="PROSITE" id="PS50110">
    <property type="entry name" value="RESPONSE_REGULATORY"/>
    <property type="match status" value="1"/>
</dbReference>
<dbReference type="InterPro" id="IPR011006">
    <property type="entry name" value="CheY-like_superfamily"/>
</dbReference>
<dbReference type="Gene3D" id="3.40.50.2300">
    <property type="match status" value="1"/>
</dbReference>
<dbReference type="SMART" id="SM00448">
    <property type="entry name" value="REC"/>
    <property type="match status" value="1"/>
</dbReference>
<dbReference type="STRING" id="928856.SAMN04488049_1199"/>
<dbReference type="PANTHER" id="PTHR44591">
    <property type="entry name" value="STRESS RESPONSE REGULATOR PROTEIN 1"/>
    <property type="match status" value="1"/>
</dbReference>
<dbReference type="Pfam" id="PF00072">
    <property type="entry name" value="Response_reg"/>
    <property type="match status" value="1"/>
</dbReference>
<protein>
    <submittedName>
        <fullName evidence="4">Transcriptional regulatory protein YycF</fullName>
    </submittedName>
</protein>
<sequence>MKTKVLAIDDSRTIRNLLAATLEEAGFEYHCAVDGREGVDMYAGVAPDVVITDINMPNLDGFGVIEELRGTDINSKVPILVLTTESAPEMKARARDAGATGWITKPFDDQSLIFALKRVTGAVA</sequence>
<accession>A0A0P1G5E6</accession>
<dbReference type="InterPro" id="IPR001789">
    <property type="entry name" value="Sig_transdc_resp-reg_receiver"/>
</dbReference>
<name>A0A0P1G5E6_9RHOB</name>
<evidence type="ECO:0000313" key="4">
    <source>
        <dbReference type="EMBL" id="CUH77028.1"/>
    </source>
</evidence>
<dbReference type="GO" id="GO:0000160">
    <property type="term" value="P:phosphorelay signal transduction system"/>
    <property type="evidence" value="ECO:0007669"/>
    <property type="project" value="InterPro"/>
</dbReference>
<evidence type="ECO:0000256" key="2">
    <source>
        <dbReference type="PROSITE-ProRule" id="PRU00169"/>
    </source>
</evidence>
<dbReference type="OrthoDB" id="9800897at2"/>
<gene>
    <name evidence="4" type="primary">yycF_1</name>
    <name evidence="4" type="ORF">TRM7557_01174</name>
</gene>
<organism evidence="4 5">
    <name type="scientific">Tritonibacter multivorans</name>
    <dbReference type="NCBI Taxonomy" id="928856"/>
    <lineage>
        <taxon>Bacteria</taxon>
        <taxon>Pseudomonadati</taxon>
        <taxon>Pseudomonadota</taxon>
        <taxon>Alphaproteobacteria</taxon>
        <taxon>Rhodobacterales</taxon>
        <taxon>Paracoccaceae</taxon>
        <taxon>Tritonibacter</taxon>
    </lineage>
</organism>
<dbReference type="Proteomes" id="UP000052022">
    <property type="component" value="Unassembled WGS sequence"/>
</dbReference>